<dbReference type="InterPro" id="IPR003594">
    <property type="entry name" value="HATPase_dom"/>
</dbReference>
<dbReference type="InterPro" id="IPR003661">
    <property type="entry name" value="HisK_dim/P_dom"/>
</dbReference>
<dbReference type="SUPFAM" id="SSF55781">
    <property type="entry name" value="GAF domain-like"/>
    <property type="match status" value="1"/>
</dbReference>
<dbReference type="InterPro" id="IPR011006">
    <property type="entry name" value="CheY-like_superfamily"/>
</dbReference>
<evidence type="ECO:0000256" key="5">
    <source>
        <dbReference type="ARBA" id="ARBA00022777"/>
    </source>
</evidence>
<evidence type="ECO:0000259" key="8">
    <source>
        <dbReference type="PROSITE" id="PS50109"/>
    </source>
</evidence>
<dbReference type="EMBL" id="LXJU01000003">
    <property type="protein sequence ID" value="OGE56630.1"/>
    <property type="molecule type" value="Genomic_DNA"/>
</dbReference>
<reference evidence="10 11" key="1">
    <citation type="journal article" date="2016" name="Sci. Rep.">
        <title>Penicillium arizonense, a new, genome sequenced fungal species, reveals a high chemical diversity in secreted metabolites.</title>
        <authorList>
            <person name="Grijseels S."/>
            <person name="Nielsen J.C."/>
            <person name="Randelovic M."/>
            <person name="Nielsen J."/>
            <person name="Nielsen K.F."/>
            <person name="Workman M."/>
            <person name="Frisvad J.C."/>
        </authorList>
    </citation>
    <scope>NUCLEOTIDE SEQUENCE [LARGE SCALE GENOMIC DNA]</scope>
    <source>
        <strain evidence="10 11">CBS 141311</strain>
    </source>
</reference>
<feature type="compositionally biased region" description="Polar residues" evidence="7">
    <location>
        <begin position="344"/>
        <end position="366"/>
    </location>
</feature>
<dbReference type="GO" id="GO:0009927">
    <property type="term" value="F:histidine phosphotransfer kinase activity"/>
    <property type="evidence" value="ECO:0007669"/>
    <property type="project" value="TreeGrafter"/>
</dbReference>
<keyword evidence="4" id="KW-0808">Transferase</keyword>
<feature type="domain" description="Response regulatory" evidence="9">
    <location>
        <begin position="1159"/>
        <end position="1278"/>
    </location>
</feature>
<feature type="compositionally biased region" description="Basic and acidic residues" evidence="7">
    <location>
        <begin position="276"/>
        <end position="286"/>
    </location>
</feature>
<feature type="compositionally biased region" description="Polar residues" evidence="7">
    <location>
        <begin position="287"/>
        <end position="316"/>
    </location>
</feature>
<dbReference type="InterPro" id="IPR029016">
    <property type="entry name" value="GAF-like_dom_sf"/>
</dbReference>
<dbReference type="GO" id="GO:0000155">
    <property type="term" value="F:phosphorelay sensor kinase activity"/>
    <property type="evidence" value="ECO:0007669"/>
    <property type="project" value="InterPro"/>
</dbReference>
<dbReference type="SMART" id="SM00448">
    <property type="entry name" value="REC"/>
    <property type="match status" value="1"/>
</dbReference>
<feature type="compositionally biased region" description="Basic and acidic residues" evidence="7">
    <location>
        <begin position="1098"/>
        <end position="1108"/>
    </location>
</feature>
<evidence type="ECO:0000256" key="2">
    <source>
        <dbReference type="ARBA" id="ARBA00012438"/>
    </source>
</evidence>
<dbReference type="STRING" id="1835702.A0A1F5LU80"/>
<dbReference type="CDD" id="cd00082">
    <property type="entry name" value="HisKA"/>
    <property type="match status" value="1"/>
</dbReference>
<protein>
    <recommendedName>
        <fullName evidence="2">histidine kinase</fullName>
        <ecNumber evidence="2">2.7.13.3</ecNumber>
    </recommendedName>
</protein>
<evidence type="ECO:0000256" key="1">
    <source>
        <dbReference type="ARBA" id="ARBA00000085"/>
    </source>
</evidence>
<dbReference type="GO" id="GO:0005886">
    <property type="term" value="C:plasma membrane"/>
    <property type="evidence" value="ECO:0007669"/>
    <property type="project" value="TreeGrafter"/>
</dbReference>
<evidence type="ECO:0000256" key="4">
    <source>
        <dbReference type="ARBA" id="ARBA00022679"/>
    </source>
</evidence>
<keyword evidence="3" id="KW-0597">Phosphoprotein</keyword>
<dbReference type="Pfam" id="PF00512">
    <property type="entry name" value="HisKA"/>
    <property type="match status" value="1"/>
</dbReference>
<comment type="caution">
    <text evidence="6">Lacks conserved residue(s) required for the propagation of feature annotation.</text>
</comment>
<dbReference type="PANTHER" id="PTHR43047">
    <property type="entry name" value="TWO-COMPONENT HISTIDINE PROTEIN KINASE"/>
    <property type="match status" value="1"/>
</dbReference>
<dbReference type="PRINTS" id="PR00344">
    <property type="entry name" value="BCTRLSENSOR"/>
</dbReference>
<feature type="region of interest" description="Disordered" evidence="7">
    <location>
        <begin position="512"/>
        <end position="544"/>
    </location>
</feature>
<evidence type="ECO:0000256" key="3">
    <source>
        <dbReference type="ARBA" id="ARBA00022553"/>
    </source>
</evidence>
<feature type="region of interest" description="Disordered" evidence="7">
    <location>
        <begin position="424"/>
        <end position="453"/>
    </location>
</feature>
<dbReference type="Pfam" id="PF02518">
    <property type="entry name" value="HATPase_c"/>
    <property type="match status" value="1"/>
</dbReference>
<dbReference type="EC" id="2.7.13.3" evidence="2"/>
<keyword evidence="11" id="KW-1185">Reference proteome</keyword>
<name>A0A1F5LU80_PENAI</name>
<dbReference type="Gene3D" id="3.30.450.40">
    <property type="match status" value="1"/>
</dbReference>
<dbReference type="SUPFAM" id="SSF55874">
    <property type="entry name" value="ATPase domain of HSP90 chaperone/DNA topoisomerase II/histidine kinase"/>
    <property type="match status" value="1"/>
</dbReference>
<dbReference type="InterPro" id="IPR036097">
    <property type="entry name" value="HisK_dim/P_sf"/>
</dbReference>
<proteinExistence type="predicted"/>
<evidence type="ECO:0000313" key="11">
    <source>
        <dbReference type="Proteomes" id="UP000177622"/>
    </source>
</evidence>
<dbReference type="PROSITE" id="PS50109">
    <property type="entry name" value="HIS_KIN"/>
    <property type="match status" value="1"/>
</dbReference>
<dbReference type="FunFam" id="3.30.450.40:FF:000083">
    <property type="entry name" value="Sensor histidine kinase/response regulator, putative (AFU_orthologue AFUA_4G00660)"/>
    <property type="match status" value="1"/>
</dbReference>
<dbReference type="SMART" id="SM00388">
    <property type="entry name" value="HisKA"/>
    <property type="match status" value="1"/>
</dbReference>
<dbReference type="SUPFAM" id="SSF47384">
    <property type="entry name" value="Homodimeric domain of signal transducing histidine kinase"/>
    <property type="match status" value="1"/>
</dbReference>
<feature type="domain" description="Histidine kinase" evidence="8">
    <location>
        <begin position="623"/>
        <end position="912"/>
    </location>
</feature>
<comment type="catalytic activity">
    <reaction evidence="1">
        <text>ATP + protein L-histidine = ADP + protein N-phospho-L-histidine.</text>
        <dbReference type="EC" id="2.7.13.3"/>
    </reaction>
</comment>
<dbReference type="OrthoDB" id="303614at2759"/>
<dbReference type="Gene3D" id="3.30.565.10">
    <property type="entry name" value="Histidine kinase-like ATPase, C-terminal domain"/>
    <property type="match status" value="1"/>
</dbReference>
<gene>
    <name evidence="10" type="ORF">PENARI_c003G07138</name>
</gene>
<sequence>MDMIAWSRSRNDATLSELESPVALVTSRDKEPTLEEQSTTYLPQGHSGYQYAPFDNAGQNTFSAFVSKDRALTAFAQLGAMTLGAQTAMISLFGPTHQYILAEASGTPLDRHCDSLLLGCCLLPKEKGICQDVAALPLSELSDGPAIAGGSVLVIPDIRDNRRFKQSKLADNLSGVRFYAGVPIVSPRGITIGSYCVMDKSPRKTGLDESSVLFMKDMAETVMEHLSMVQSKSRHHQTERMIVGLGSFVEGKATLQGSWLEANEQDTATRQSGEAVEGKLNKRQQDIQDVQDSPESQQLPHRSSAKVSSKPALSNTIRKDPDSEVKPTTTSATHSSSGTDSRLIPNQPNSDQASQQNKATLKSSVSIDDAPEETVPSAFEKIFSRAANLIRESIEVEGVVFLDARVESFGELDQDEFQKAREAWAHGATTSGDESADSGSPPRPMHPFASGIGNKDITTCRMLGFSTSTSSSIDHGKPGHNYAMGDSLLKALLGRYPHGKIFNYNENGLLSDDSSGGNTSRSSEMNPGSERKKRRRKPHDTQNANALVKVLQGARSIIFLPLWDSHKARWLSGMFIWTKSPERVFTPEIELTYLRAFGNSVMAEIHRSDAEMAEKAKTDLLSNISHELRSPLHGILGTADILSDTAMNMLQQGMVHTIESCGRTLLDTINHLLDFTYMKKFKSDSGEAYANHEKQIDVPGLKPAKLQRNAPNSSERAYGPVQLDSVLEEVAESVFAGHSFYHHPRAQPQKVTNNESSMSISLPTKQVTIILDIQEAEEWAFLTSAGCWRRILMNVFGNALKYTPSGFIYVGLKTAPHNRRMSDSSAGSTASEGLDSQCLVTLTVKDTGQGISAEYLRDGLFTPFSQEDGLAPGSGLGLSIVRQALVSIGGSIEVSSEKGHGTEISIEVPLNVAPEKDKSDGASSNESYREIRKWAQGKTIGLLGFASSLVSPRDITLYKSLEHLCQDWFNLTVKRVSPADNNDPCDFYMAVQTDLDSPDEEQNQVSDIGSIIDGKDCDVSPLIVICESPEKAHNMFARAANQKRESIIEYISQPCGPRKLAKALSLCILRLDGRDPEANKPTHWVEMPNSSKIPLDVGPRDPPNERMKLGKRPMLDTTGSSEEERLKYDHDDRIKSPTRIAEGAPPSIAAKDTVNDELSVLLVDDNQINLQILVAYAKKEGWNIMTATNGLEAVQTFRAHSGKFAAVIIVMNGLEATREIRRFERQYRNAHKSSNPPWDPTTIVALTALDNVDAQKEAFASGMDVFLAKPVNRQELRV</sequence>
<dbReference type="Pfam" id="PF00072">
    <property type="entry name" value="Response_reg"/>
    <property type="match status" value="1"/>
</dbReference>
<dbReference type="CDD" id="cd17546">
    <property type="entry name" value="REC_hyHK_CKI1_RcsC-like"/>
    <property type="match status" value="1"/>
</dbReference>
<evidence type="ECO:0000256" key="7">
    <source>
        <dbReference type="SAM" id="MobiDB-lite"/>
    </source>
</evidence>
<dbReference type="RefSeq" id="XP_022492058.1">
    <property type="nucleotide sequence ID" value="XM_022628500.1"/>
</dbReference>
<evidence type="ECO:0000313" key="10">
    <source>
        <dbReference type="EMBL" id="OGE56630.1"/>
    </source>
</evidence>
<organism evidence="10 11">
    <name type="scientific">Penicillium arizonense</name>
    <dbReference type="NCBI Taxonomy" id="1835702"/>
    <lineage>
        <taxon>Eukaryota</taxon>
        <taxon>Fungi</taxon>
        <taxon>Dikarya</taxon>
        <taxon>Ascomycota</taxon>
        <taxon>Pezizomycotina</taxon>
        <taxon>Eurotiomycetes</taxon>
        <taxon>Eurotiomycetidae</taxon>
        <taxon>Eurotiales</taxon>
        <taxon>Aspergillaceae</taxon>
        <taxon>Penicillium</taxon>
    </lineage>
</organism>
<dbReference type="GeneID" id="34573234"/>
<dbReference type="PANTHER" id="PTHR43047:SF72">
    <property type="entry name" value="OSMOSENSING HISTIDINE PROTEIN KINASE SLN1"/>
    <property type="match status" value="1"/>
</dbReference>
<accession>A0A1F5LU80</accession>
<evidence type="ECO:0000259" key="9">
    <source>
        <dbReference type="PROSITE" id="PS50110"/>
    </source>
</evidence>
<dbReference type="Gene3D" id="1.10.287.130">
    <property type="match status" value="1"/>
</dbReference>
<dbReference type="InterPro" id="IPR005467">
    <property type="entry name" value="His_kinase_dom"/>
</dbReference>
<feature type="region of interest" description="Disordered" evidence="7">
    <location>
        <begin position="264"/>
        <end position="372"/>
    </location>
</feature>
<evidence type="ECO:0000256" key="6">
    <source>
        <dbReference type="PROSITE-ProRule" id="PRU00169"/>
    </source>
</evidence>
<feature type="compositionally biased region" description="Low complexity" evidence="7">
    <location>
        <begin position="328"/>
        <end position="341"/>
    </location>
</feature>
<dbReference type="Gene3D" id="3.40.50.2300">
    <property type="match status" value="1"/>
</dbReference>
<dbReference type="InterPro" id="IPR036890">
    <property type="entry name" value="HATPase_C_sf"/>
</dbReference>
<dbReference type="FunFam" id="1.10.287.130:FF:000023">
    <property type="entry name" value="Sensor histidine kinase/response regulator, putative"/>
    <property type="match status" value="1"/>
</dbReference>
<dbReference type="SUPFAM" id="SSF52172">
    <property type="entry name" value="CheY-like"/>
    <property type="match status" value="1"/>
</dbReference>
<keyword evidence="5" id="KW-0418">Kinase</keyword>
<dbReference type="InterPro" id="IPR004358">
    <property type="entry name" value="Sig_transdc_His_kin-like_C"/>
</dbReference>
<dbReference type="InterPro" id="IPR001789">
    <property type="entry name" value="Sig_transdc_resp-reg_receiver"/>
</dbReference>
<feature type="region of interest" description="Disordered" evidence="7">
    <location>
        <begin position="1080"/>
        <end position="1125"/>
    </location>
</feature>
<dbReference type="SMART" id="SM00387">
    <property type="entry name" value="HATPase_c"/>
    <property type="match status" value="1"/>
</dbReference>
<dbReference type="PROSITE" id="PS50110">
    <property type="entry name" value="RESPONSE_REGULATORY"/>
    <property type="match status" value="1"/>
</dbReference>
<dbReference type="AlphaFoldDB" id="A0A1F5LU80"/>
<dbReference type="Proteomes" id="UP000177622">
    <property type="component" value="Unassembled WGS sequence"/>
</dbReference>
<feature type="compositionally biased region" description="Polar residues" evidence="7">
    <location>
        <begin position="512"/>
        <end position="526"/>
    </location>
</feature>
<comment type="caution">
    <text evidence="10">The sequence shown here is derived from an EMBL/GenBank/DDBJ whole genome shotgun (WGS) entry which is preliminary data.</text>
</comment>